<sequence>MNLLILAAGDWGGAVFGILILLISAASAIANAAKEKNKAQPGKTKEKAQLQKELEKFLQDAMNPQQEKQPERKPRQARAAEPVEIDLFEDDGIEAVASSPQPPRRQQRQRRSTQSSSGGYQQKQQASGKVPAQKAKKKKHVSHRERNQQEEEERQKRLGGSLRDRIEKSQKKHIKSRVHSQIDSKVGQHLSDTFGMRSSDATTAGPPKGAASLIREVLKDRQSFRQAYILSEILSPPKSRRRS</sequence>
<dbReference type="RefSeq" id="WP_145459749.1">
    <property type="nucleotide sequence ID" value="NZ_CP036317.1"/>
</dbReference>
<dbReference type="Proteomes" id="UP000320839">
    <property type="component" value="Chromosome"/>
</dbReference>
<dbReference type="EMBL" id="CP036317">
    <property type="protein sequence ID" value="QDV21090.1"/>
    <property type="molecule type" value="Genomic_DNA"/>
</dbReference>
<dbReference type="OrthoDB" id="278358at2"/>
<evidence type="ECO:0000256" key="2">
    <source>
        <dbReference type="SAM" id="Phobius"/>
    </source>
</evidence>
<evidence type="ECO:0000313" key="4">
    <source>
        <dbReference type="Proteomes" id="UP000320839"/>
    </source>
</evidence>
<evidence type="ECO:0000256" key="1">
    <source>
        <dbReference type="SAM" id="MobiDB-lite"/>
    </source>
</evidence>
<keyword evidence="2" id="KW-0472">Membrane</keyword>
<dbReference type="AlphaFoldDB" id="A0A518FXW1"/>
<keyword evidence="2" id="KW-0812">Transmembrane</keyword>
<proteinExistence type="predicted"/>
<keyword evidence="2" id="KW-1133">Transmembrane helix</keyword>
<reference evidence="3 4" key="1">
    <citation type="submission" date="2019-02" db="EMBL/GenBank/DDBJ databases">
        <title>Deep-cultivation of Planctomycetes and their phenomic and genomic characterization uncovers novel biology.</title>
        <authorList>
            <person name="Wiegand S."/>
            <person name="Jogler M."/>
            <person name="Boedeker C."/>
            <person name="Pinto D."/>
            <person name="Vollmers J."/>
            <person name="Rivas-Marin E."/>
            <person name="Kohn T."/>
            <person name="Peeters S.H."/>
            <person name="Heuer A."/>
            <person name="Rast P."/>
            <person name="Oberbeckmann S."/>
            <person name="Bunk B."/>
            <person name="Jeske O."/>
            <person name="Meyerdierks A."/>
            <person name="Storesund J.E."/>
            <person name="Kallscheuer N."/>
            <person name="Luecker S."/>
            <person name="Lage O.M."/>
            <person name="Pohl T."/>
            <person name="Merkel B.J."/>
            <person name="Hornburger P."/>
            <person name="Mueller R.-W."/>
            <person name="Bruemmer F."/>
            <person name="Labrenz M."/>
            <person name="Spormann A.M."/>
            <person name="Op den Camp H."/>
            <person name="Overmann J."/>
            <person name="Amann R."/>
            <person name="Jetten M.S.M."/>
            <person name="Mascher T."/>
            <person name="Medema M.H."/>
            <person name="Devos D.P."/>
            <person name="Kaster A.-K."/>
            <person name="Ovreas L."/>
            <person name="Rohde M."/>
            <person name="Galperin M.Y."/>
            <person name="Jogler C."/>
        </authorList>
    </citation>
    <scope>NUCLEOTIDE SEQUENCE [LARGE SCALE GENOMIC DNA]</scope>
    <source>
        <strain evidence="3 4">Pan153</strain>
    </source>
</reference>
<evidence type="ECO:0000313" key="3">
    <source>
        <dbReference type="EMBL" id="QDV21090.1"/>
    </source>
</evidence>
<organism evidence="3 4">
    <name type="scientific">Gimesia panareensis</name>
    <dbReference type="NCBI Taxonomy" id="2527978"/>
    <lineage>
        <taxon>Bacteria</taxon>
        <taxon>Pseudomonadati</taxon>
        <taxon>Planctomycetota</taxon>
        <taxon>Planctomycetia</taxon>
        <taxon>Planctomycetales</taxon>
        <taxon>Planctomycetaceae</taxon>
        <taxon>Gimesia</taxon>
    </lineage>
</organism>
<feature type="compositionally biased region" description="Low complexity" evidence="1">
    <location>
        <begin position="112"/>
        <end position="128"/>
    </location>
</feature>
<protein>
    <submittedName>
        <fullName evidence="3">Uncharacterized protein</fullName>
    </submittedName>
</protein>
<feature type="compositionally biased region" description="Acidic residues" evidence="1">
    <location>
        <begin position="83"/>
        <end position="93"/>
    </location>
</feature>
<feature type="region of interest" description="Disordered" evidence="1">
    <location>
        <begin position="56"/>
        <end position="208"/>
    </location>
</feature>
<feature type="transmembrane region" description="Helical" evidence="2">
    <location>
        <begin position="12"/>
        <end position="33"/>
    </location>
</feature>
<accession>A0A518FXW1</accession>
<gene>
    <name evidence="3" type="ORF">Pan153_57720</name>
</gene>
<feature type="compositionally biased region" description="Basic residues" evidence="1">
    <location>
        <begin position="134"/>
        <end position="143"/>
    </location>
</feature>
<name>A0A518FXW1_9PLAN</name>
<feature type="compositionally biased region" description="Basic and acidic residues" evidence="1">
    <location>
        <begin position="144"/>
        <end position="169"/>
    </location>
</feature>